<feature type="region of interest" description="Disordered" evidence="1">
    <location>
        <begin position="1"/>
        <end position="20"/>
    </location>
</feature>
<evidence type="ECO:0000313" key="2">
    <source>
        <dbReference type="EMBL" id="KDD65570.1"/>
    </source>
</evidence>
<accession>A0A059KUP5</accession>
<name>A0A059KUP5_9PSED</name>
<protein>
    <submittedName>
        <fullName evidence="2">Uncharacterized protein</fullName>
    </submittedName>
</protein>
<evidence type="ECO:0000256" key="1">
    <source>
        <dbReference type="SAM" id="MobiDB-lite"/>
    </source>
</evidence>
<sequence>MATNYVSTGETTTLPAPTGGSAAGIPQVINDLAVMPLQSGPKGTLIVYRTGGNWSVQADAALKAGMKASVKAGALVADGTADSAPYGKLLTDSVGGYAEVLIVQ</sequence>
<organism evidence="2 3">
    <name type="scientific">Pseudomonas mandelii PD30</name>
    <dbReference type="NCBI Taxonomy" id="1419583"/>
    <lineage>
        <taxon>Bacteria</taxon>
        <taxon>Pseudomonadati</taxon>
        <taxon>Pseudomonadota</taxon>
        <taxon>Gammaproteobacteria</taxon>
        <taxon>Pseudomonadales</taxon>
        <taxon>Pseudomonadaceae</taxon>
        <taxon>Pseudomonas</taxon>
    </lineage>
</organism>
<proteinExistence type="predicted"/>
<dbReference type="Proteomes" id="UP000026739">
    <property type="component" value="Unassembled WGS sequence"/>
</dbReference>
<reference evidence="2 3" key="1">
    <citation type="submission" date="2013-12" db="EMBL/GenBank/DDBJ databases">
        <authorList>
            <person name="Formusa P.A."/>
            <person name="Habash M."/>
            <person name="Lee H."/>
            <person name="Trevors J.T."/>
        </authorList>
    </citation>
    <scope>NUCLEOTIDE SEQUENCE [LARGE SCALE GENOMIC DNA]</scope>
    <source>
        <strain evidence="2 3">PD30</strain>
    </source>
</reference>
<evidence type="ECO:0000313" key="3">
    <source>
        <dbReference type="Proteomes" id="UP000026739"/>
    </source>
</evidence>
<feature type="compositionally biased region" description="Polar residues" evidence="1">
    <location>
        <begin position="1"/>
        <end position="15"/>
    </location>
</feature>
<dbReference type="EMBL" id="AZQQ01000108">
    <property type="protein sequence ID" value="KDD65570.1"/>
    <property type="molecule type" value="Genomic_DNA"/>
</dbReference>
<dbReference type="AlphaFoldDB" id="A0A059KUP5"/>
<gene>
    <name evidence="2" type="ORF">V466_28030</name>
</gene>
<comment type="caution">
    <text evidence="2">The sequence shown here is derived from an EMBL/GenBank/DDBJ whole genome shotgun (WGS) entry which is preliminary data.</text>
</comment>